<accession>A0AAJ1Q4G9</accession>
<keyword evidence="2" id="KW-0560">Oxidoreductase</keyword>
<name>A0AAJ1Q4G9_9LACT</name>
<gene>
    <name evidence="3" type="ORF">QP433_00315</name>
</gene>
<dbReference type="PANTHER" id="PTHR42901">
    <property type="entry name" value="ALCOHOL DEHYDROGENASE"/>
    <property type="match status" value="1"/>
</dbReference>
<comment type="caution">
    <text evidence="3">The sequence shown here is derived from an EMBL/GenBank/DDBJ whole genome shotgun (WGS) entry which is preliminary data.</text>
</comment>
<dbReference type="PRINTS" id="PR00081">
    <property type="entry name" value="GDHRDH"/>
</dbReference>
<dbReference type="SUPFAM" id="SSF51735">
    <property type="entry name" value="NAD(P)-binding Rossmann-fold domains"/>
    <property type="match status" value="1"/>
</dbReference>
<dbReference type="EMBL" id="JASOOE010000001">
    <property type="protein sequence ID" value="MDK7186420.1"/>
    <property type="molecule type" value="Genomic_DNA"/>
</dbReference>
<dbReference type="InterPro" id="IPR002347">
    <property type="entry name" value="SDR_fam"/>
</dbReference>
<dbReference type="Proteomes" id="UP001229251">
    <property type="component" value="Unassembled WGS sequence"/>
</dbReference>
<dbReference type="RefSeq" id="WP_016647755.1">
    <property type="nucleotide sequence ID" value="NZ_JASOOE010000001.1"/>
</dbReference>
<sequence>MKEYALITGASSGIGREVAYRFAEKYYNLILVARRQDRLNALKAELEENYQVQVVVIPFDLSLTDDLADFYQLTRNYVIKYWINNAGFSISKDLLKLSGQDIEQMVRVNDIALMTLSNLYAADYKDHEGAQLVNVSSVVGYALSEGNPLYSATKFMVSAYTEGLDHYLNVNGHAMRAKVLAPAATATEFTQVAKGESKPVDYSQLYDRYHTAEQMAGFLIQLLDSSKTVAKVNLSNFQMELLNPQLPDLYDN</sequence>
<protein>
    <submittedName>
        <fullName evidence="3">SDR family NAD(P)-dependent oxidoreductase</fullName>
    </submittedName>
</protein>
<dbReference type="GO" id="GO:0016491">
    <property type="term" value="F:oxidoreductase activity"/>
    <property type="evidence" value="ECO:0007669"/>
    <property type="project" value="UniProtKB-KW"/>
</dbReference>
<evidence type="ECO:0000313" key="4">
    <source>
        <dbReference type="Proteomes" id="UP001229251"/>
    </source>
</evidence>
<dbReference type="AlphaFoldDB" id="A0AAJ1Q4G9"/>
<dbReference type="CDD" id="cd05233">
    <property type="entry name" value="SDR_c"/>
    <property type="match status" value="1"/>
</dbReference>
<dbReference type="InterPro" id="IPR036291">
    <property type="entry name" value="NAD(P)-bd_dom_sf"/>
</dbReference>
<reference evidence="3" key="1">
    <citation type="submission" date="2023-05" db="EMBL/GenBank/DDBJ databases">
        <title>Cataloging the Phylogenetic Diversity of Human Bladder Bacteria.</title>
        <authorList>
            <person name="Du J."/>
        </authorList>
    </citation>
    <scope>NUCLEOTIDE SEQUENCE</scope>
    <source>
        <strain evidence="3">UMB1231</strain>
    </source>
</reference>
<evidence type="ECO:0000313" key="3">
    <source>
        <dbReference type="EMBL" id="MDK7186420.1"/>
    </source>
</evidence>
<dbReference type="PANTHER" id="PTHR42901:SF1">
    <property type="entry name" value="ALCOHOL DEHYDROGENASE"/>
    <property type="match status" value="1"/>
</dbReference>
<dbReference type="Pfam" id="PF00106">
    <property type="entry name" value="adh_short"/>
    <property type="match status" value="1"/>
</dbReference>
<evidence type="ECO:0000256" key="2">
    <source>
        <dbReference type="ARBA" id="ARBA00023002"/>
    </source>
</evidence>
<proteinExistence type="inferred from homology"/>
<evidence type="ECO:0000256" key="1">
    <source>
        <dbReference type="ARBA" id="ARBA00006484"/>
    </source>
</evidence>
<dbReference type="Gene3D" id="3.40.50.720">
    <property type="entry name" value="NAD(P)-binding Rossmann-like Domain"/>
    <property type="match status" value="1"/>
</dbReference>
<comment type="similarity">
    <text evidence="1">Belongs to the short-chain dehydrogenases/reductases (SDR) family.</text>
</comment>
<organism evidence="3 4">
    <name type="scientific">Facklamia hominis</name>
    <dbReference type="NCBI Taxonomy" id="178214"/>
    <lineage>
        <taxon>Bacteria</taxon>
        <taxon>Bacillati</taxon>
        <taxon>Bacillota</taxon>
        <taxon>Bacilli</taxon>
        <taxon>Lactobacillales</taxon>
        <taxon>Aerococcaceae</taxon>
        <taxon>Facklamia</taxon>
    </lineage>
</organism>